<evidence type="ECO:0000256" key="8">
    <source>
        <dbReference type="ARBA" id="ARBA00023136"/>
    </source>
</evidence>
<dbReference type="HOGENOM" id="CLU_000604_35_0_1"/>
<dbReference type="FunFam" id="3.40.50.300:FF:000054">
    <property type="entry name" value="ABC multidrug transporter atrF"/>
    <property type="match status" value="1"/>
</dbReference>
<dbReference type="SMART" id="SM00382">
    <property type="entry name" value="AAA"/>
    <property type="match status" value="2"/>
</dbReference>
<keyword evidence="3" id="KW-0813">Transport</keyword>
<keyword evidence="4 9" id="KW-0812">Transmembrane</keyword>
<evidence type="ECO:0000256" key="1">
    <source>
        <dbReference type="ARBA" id="ARBA00004141"/>
    </source>
</evidence>
<dbReference type="GO" id="GO:0016887">
    <property type="term" value="F:ATP hydrolysis activity"/>
    <property type="evidence" value="ECO:0007669"/>
    <property type="project" value="InterPro"/>
</dbReference>
<keyword evidence="6" id="KW-0067">ATP-binding</keyword>
<dbReference type="Pfam" id="PF14510">
    <property type="entry name" value="ABC_trans_N"/>
    <property type="match status" value="1"/>
</dbReference>
<feature type="transmembrane region" description="Helical" evidence="9">
    <location>
        <begin position="1151"/>
        <end position="1177"/>
    </location>
</feature>
<dbReference type="InterPro" id="IPR034003">
    <property type="entry name" value="ABCG_PDR_2"/>
</dbReference>
<dbReference type="Proteomes" id="UP000008064">
    <property type="component" value="Unassembled WGS sequence"/>
</dbReference>
<dbReference type="InterPro" id="IPR027417">
    <property type="entry name" value="P-loop_NTPase"/>
</dbReference>
<feature type="transmembrane region" description="Helical" evidence="9">
    <location>
        <begin position="1108"/>
        <end position="1130"/>
    </location>
</feature>
<dbReference type="InterPro" id="IPR034001">
    <property type="entry name" value="ABCG_PDR_1"/>
</dbReference>
<evidence type="ECO:0000256" key="4">
    <source>
        <dbReference type="ARBA" id="ARBA00022692"/>
    </source>
</evidence>
<dbReference type="Pfam" id="PF01061">
    <property type="entry name" value="ABC2_membrane"/>
    <property type="match status" value="2"/>
</dbReference>
<dbReference type="Gene3D" id="3.40.50.300">
    <property type="entry name" value="P-loop containing nucleotide triphosphate hydrolases"/>
    <property type="match status" value="2"/>
</dbReference>
<feature type="transmembrane region" description="Helical" evidence="9">
    <location>
        <begin position="655"/>
        <end position="675"/>
    </location>
</feature>
<keyword evidence="8 9" id="KW-0472">Membrane</keyword>
<dbReference type="InterPro" id="IPR013525">
    <property type="entry name" value="ABC2_TM"/>
</dbReference>
<dbReference type="GO" id="GO:0140359">
    <property type="term" value="F:ABC-type transporter activity"/>
    <property type="evidence" value="ECO:0007669"/>
    <property type="project" value="InterPro"/>
</dbReference>
<dbReference type="GO" id="GO:0016020">
    <property type="term" value="C:membrane"/>
    <property type="evidence" value="ECO:0007669"/>
    <property type="project" value="UniProtKB-SubCell"/>
</dbReference>
<keyword evidence="7 9" id="KW-1133">Transmembrane helix</keyword>
<organism>
    <name type="scientific">Serpula lacrymans var. lacrymans (strain S7.9)</name>
    <name type="common">Dry rot fungus</name>
    <dbReference type="NCBI Taxonomy" id="578457"/>
    <lineage>
        <taxon>Eukaryota</taxon>
        <taxon>Fungi</taxon>
        <taxon>Dikarya</taxon>
        <taxon>Basidiomycota</taxon>
        <taxon>Agaricomycotina</taxon>
        <taxon>Agaricomycetes</taxon>
        <taxon>Agaricomycetidae</taxon>
        <taxon>Boletales</taxon>
        <taxon>Coniophorineae</taxon>
        <taxon>Serpulaceae</taxon>
        <taxon>Serpula</taxon>
    </lineage>
</organism>
<dbReference type="SUPFAM" id="SSF52540">
    <property type="entry name" value="P-loop containing nucleoside triphosphate hydrolases"/>
    <property type="match status" value="2"/>
</dbReference>
<dbReference type="RefSeq" id="XP_007316382.1">
    <property type="nucleotide sequence ID" value="XM_007316320.1"/>
</dbReference>
<dbReference type="OrthoDB" id="245989at2759"/>
<dbReference type="EMBL" id="GL945432">
    <property type="protein sequence ID" value="EGO26209.1"/>
    <property type="molecule type" value="Genomic_DNA"/>
</dbReference>
<gene>
    <name evidence="11" type="ORF">SERLADRAFT_447447</name>
</gene>
<dbReference type="InterPro" id="IPR003593">
    <property type="entry name" value="AAA+_ATPase"/>
</dbReference>
<keyword evidence="5" id="KW-0547">Nucleotide-binding</keyword>
<feature type="transmembrane region" description="Helical" evidence="9">
    <location>
        <begin position="1076"/>
        <end position="1096"/>
    </location>
</feature>
<dbReference type="InterPro" id="IPR010929">
    <property type="entry name" value="PDR_CDR_ABC"/>
</dbReference>
<reference evidence="11" key="1">
    <citation type="submission" date="2011-04" db="EMBL/GenBank/DDBJ databases">
        <title>Evolution of plant cell wall degrading machinery underlies the functional diversity of forest fungi.</title>
        <authorList>
            <consortium name="US DOE Joint Genome Institute (JGI-PGF)"/>
            <person name="Eastwood D.C."/>
            <person name="Floudas D."/>
            <person name="Binder M."/>
            <person name="Majcherczyk A."/>
            <person name="Schneider P."/>
            <person name="Aerts A."/>
            <person name="Asiegbu F.O."/>
            <person name="Baker S.E."/>
            <person name="Barry K."/>
            <person name="Bendiksby M."/>
            <person name="Blumentritt M."/>
            <person name="Coutinho P.M."/>
            <person name="Cullen D."/>
            <person name="Cullen D."/>
            <person name="Gathman A."/>
            <person name="Goodell B."/>
            <person name="Henrissat B."/>
            <person name="Ihrmark K."/>
            <person name="Kauserud H."/>
            <person name="Kohler A."/>
            <person name="LaButti K."/>
            <person name="Lapidus A."/>
            <person name="Lavin J.L."/>
            <person name="Lee Y.-H."/>
            <person name="Lindquist E."/>
            <person name="Lilly W."/>
            <person name="Lucas S."/>
            <person name="Morin E."/>
            <person name="Murat C."/>
            <person name="Oguiza J.A."/>
            <person name="Park J."/>
            <person name="Pisabarro A.G."/>
            <person name="Riley R."/>
            <person name="Rosling A."/>
            <person name="Salamov A."/>
            <person name="Schmidt O."/>
            <person name="Schmutz J."/>
            <person name="Skrede I."/>
            <person name="Stenlid J."/>
            <person name="Wiebenga A."/>
            <person name="Xie X."/>
            <person name="Kues U."/>
            <person name="Hibbett D.S."/>
            <person name="Hoffmeister D."/>
            <person name="Hogberg N."/>
            <person name="Martin F."/>
            <person name="Grigoriev I.V."/>
            <person name="Watkinson S.C."/>
        </authorList>
    </citation>
    <scope>NUCLEOTIDE SEQUENCE</scope>
    <source>
        <strain evidence="11">S7.9</strain>
    </source>
</reference>
<evidence type="ECO:0000256" key="3">
    <source>
        <dbReference type="ARBA" id="ARBA00022448"/>
    </source>
</evidence>
<name>F8NR36_SERL9</name>
<evidence type="ECO:0000256" key="6">
    <source>
        <dbReference type="ARBA" id="ARBA00022840"/>
    </source>
</evidence>
<accession>F8NR36</accession>
<evidence type="ECO:0000256" key="2">
    <source>
        <dbReference type="ARBA" id="ARBA00006012"/>
    </source>
</evidence>
<feature type="transmembrane region" description="Helical" evidence="9">
    <location>
        <begin position="548"/>
        <end position="568"/>
    </location>
</feature>
<evidence type="ECO:0000259" key="10">
    <source>
        <dbReference type="PROSITE" id="PS50893"/>
    </source>
</evidence>
<dbReference type="Pfam" id="PF06422">
    <property type="entry name" value="PDR_CDR"/>
    <property type="match status" value="2"/>
</dbReference>
<protein>
    <recommendedName>
        <fullName evidence="10">ABC transporter domain-containing protein</fullName>
    </recommendedName>
</protein>
<dbReference type="PROSITE" id="PS00211">
    <property type="entry name" value="ABC_TRANSPORTER_1"/>
    <property type="match status" value="1"/>
</dbReference>
<comment type="similarity">
    <text evidence="2">Belongs to the ABC transporter superfamily. ABCG family. PDR (TC 3.A.1.205) subfamily.</text>
</comment>
<feature type="transmembrane region" description="Helical" evidence="9">
    <location>
        <begin position="515"/>
        <end position="536"/>
    </location>
</feature>
<evidence type="ECO:0000256" key="9">
    <source>
        <dbReference type="SAM" id="Phobius"/>
    </source>
</evidence>
<feature type="transmembrane region" description="Helical" evidence="9">
    <location>
        <begin position="484"/>
        <end position="509"/>
    </location>
</feature>
<dbReference type="PROSITE" id="PS50893">
    <property type="entry name" value="ABC_TRANSPORTER_2"/>
    <property type="match status" value="2"/>
</dbReference>
<evidence type="ECO:0000313" key="11">
    <source>
        <dbReference type="EMBL" id="EGO26209.1"/>
    </source>
</evidence>
<dbReference type="CDD" id="cd03233">
    <property type="entry name" value="ABCG_PDR_domain1"/>
    <property type="match status" value="1"/>
</dbReference>
<dbReference type="InterPro" id="IPR029481">
    <property type="entry name" value="ABC_trans_N"/>
</dbReference>
<dbReference type="Pfam" id="PF19055">
    <property type="entry name" value="ABC2_membrane_7"/>
    <property type="match status" value="1"/>
</dbReference>
<proteinExistence type="inferred from homology"/>
<feature type="domain" description="ABC transporter" evidence="10">
    <location>
        <begin position="43"/>
        <end position="297"/>
    </location>
</feature>
<dbReference type="InterPro" id="IPR043926">
    <property type="entry name" value="ABCG_dom"/>
</dbReference>
<dbReference type="CDD" id="cd03232">
    <property type="entry name" value="ABCG_PDR_domain2"/>
    <property type="match status" value="1"/>
</dbReference>
<sequence>MLTCIRRDAQAIKGRELGVLFQNLRVVGTGSSASYQPTMGSIFNPVEIFKSISNMRHPPTRDILSGFEGVVAPGEMLLVLGRPGSGCSTLLKTLANQRGEYHAVTGEVCYDAFTPDDISARYRGDVIYCPEDDVHFPTLTVEQTLTFAVKTRTPQVRIGDQTRKTFGEEVSSVLTKIFGLGHTKNTFVGDASVRGVSGGEKKRVSIAEAMACRSLIGAWDNSTRGLDSSTAMEFGRALRTATDIARATTIVSIYQAGESLYELFDKVCVISEGKMVYFGPANQAREYFIGMGYEPQNRQTTADFLVSVTDPIGRRVALGFESRVPRTPTEMAAHFVNSRLGRENKDAIEDYRHTHVDKNRKADYELSALQEHSRHTPKDSPYTISIPMQVRAVMLRRVQILRGDITTQVVQLLAQVFQATIMGTVFLQLNDATSAYFSRGGILFFALLFGALSSMAEIPALYAQRPIVLRHQKAAMYHPFVESLARTIVDIPMTFIIQVVFSVLLYFLVGLQRTASQFFIFFLVTFTMTITMKSFFRMIAASFKTESGAIALAGVLVLVLTLYTGYTIPRDSIVAALRWLTYLNPLRFGFESIMVNEFHTLNGTCSTLVPQGAGYEGVQLVNQVCTTVGSLAGVPTVDGNTFVADSYGYYFSNLWRNYGIICAFGIGFIAILLIMTEINTGSAFDTTVTLFKRGSSVALTEQASANNDEEKVAPAAPLADNSRMTRPVTRAVDAEKFSPTPDTFSWQHLNYVVPLSGGERKLLDDVAGYVAPGKLTALMGESGAGKTTLLNVLAQRVGTGVVTGDRLVNGQTVPADFQAQTGYVQQMDTHLPQTTVREALMFSATLRQPQSVPVAEKEAYVETCLEMCGLEAHADAIVGSLSVEHRKRTTIGVELAAKPKLLLFLDEPTSGLDSQSAWAILKFLRDLADRGQAILCTIHQPSAELFQVFDRLLLLRKGGQVVYFGDIGESSGTLIEYFERNGAEHCGPDDNPAEYMLDVIGAGASATSSIDWHGVWKQSPEYLNLQDELERINSEGRLRPVEQGGRQSEFITSWLHQFWALTKRAFSSYWRNPGYVMAKLVLNVAAGLLNGFTFWNSASSVQGSQNKLFSIFMATIVSVPLAQQLQAVFIDVRTIYEVRERPSRMYSWTALVMSQILVEIPWNILGSSLFFFCWYWTVGYETDRAGYSFLMYAVIFPVYYMSVGQAIASMAPSAIIASLLFSTLFSFVITFNGVLQPFSQLGWWQWMYRVSPFTYLVEGLLGQAIGNQEMFCTSSEFVPLTPPSGQTCESYMQPYINRVGGYLDDSSSCLYCPYQSTDVWLSQSFNIEYSHRWRNVGILCGVIVFNIFATFALTYLFRIRQGNIFRSLKSRLGRSRS</sequence>
<dbReference type="GeneID" id="18816379"/>
<evidence type="ECO:0000256" key="7">
    <source>
        <dbReference type="ARBA" id="ARBA00022989"/>
    </source>
</evidence>
<dbReference type="KEGG" id="sla:SERLADRAFT_447447"/>
<feature type="transmembrane region" description="Helical" evidence="9">
    <location>
        <begin position="1215"/>
        <end position="1235"/>
    </location>
</feature>
<evidence type="ECO:0000256" key="5">
    <source>
        <dbReference type="ARBA" id="ARBA00022741"/>
    </source>
</evidence>
<feature type="transmembrane region" description="Helical" evidence="9">
    <location>
        <begin position="1336"/>
        <end position="1357"/>
    </location>
</feature>
<dbReference type="GO" id="GO:0005524">
    <property type="term" value="F:ATP binding"/>
    <property type="evidence" value="ECO:0007669"/>
    <property type="project" value="UniProtKB-KW"/>
</dbReference>
<dbReference type="Pfam" id="PF00005">
    <property type="entry name" value="ABC_tran"/>
    <property type="match status" value="2"/>
</dbReference>
<dbReference type="InterPro" id="IPR017871">
    <property type="entry name" value="ABC_transporter-like_CS"/>
</dbReference>
<feature type="transmembrane region" description="Helical" evidence="9">
    <location>
        <begin position="409"/>
        <end position="429"/>
    </location>
</feature>
<dbReference type="InterPro" id="IPR003439">
    <property type="entry name" value="ABC_transporter-like_ATP-bd"/>
</dbReference>
<feature type="transmembrane region" description="Helical" evidence="9">
    <location>
        <begin position="1189"/>
        <end position="1208"/>
    </location>
</feature>
<dbReference type="PANTHER" id="PTHR19241">
    <property type="entry name" value="ATP-BINDING CASSETTE TRANSPORTER"/>
    <property type="match status" value="1"/>
</dbReference>
<feature type="domain" description="ABC transporter" evidence="10">
    <location>
        <begin position="747"/>
        <end position="983"/>
    </location>
</feature>
<comment type="subcellular location">
    <subcellularLocation>
        <location evidence="1">Membrane</location>
        <topology evidence="1">Multi-pass membrane protein</topology>
    </subcellularLocation>
</comment>
<feature type="transmembrane region" description="Helical" evidence="9">
    <location>
        <begin position="441"/>
        <end position="463"/>
    </location>
</feature>